<evidence type="ECO:0008006" key="2">
    <source>
        <dbReference type="Google" id="ProtNLM"/>
    </source>
</evidence>
<dbReference type="Pfam" id="PF09903">
    <property type="entry name" value="DUF2130"/>
    <property type="match status" value="1"/>
</dbReference>
<protein>
    <recommendedName>
        <fullName evidence="2">DUF2130 domain-containing protein</fullName>
    </recommendedName>
</protein>
<gene>
    <name evidence="1" type="ORF">METZ01_LOCUS312882</name>
</gene>
<evidence type="ECO:0000313" key="1">
    <source>
        <dbReference type="EMBL" id="SVC60028.1"/>
    </source>
</evidence>
<proteinExistence type="predicted"/>
<dbReference type="AlphaFoldDB" id="A0A382NHN6"/>
<dbReference type="EMBL" id="UINC01100172">
    <property type="protein sequence ID" value="SVC60028.1"/>
    <property type="molecule type" value="Genomic_DNA"/>
</dbReference>
<feature type="non-terminal residue" evidence="1">
    <location>
        <position position="1"/>
    </location>
</feature>
<accession>A0A382NHN6</accession>
<organism evidence="1">
    <name type="scientific">marine metagenome</name>
    <dbReference type="NCBI Taxonomy" id="408172"/>
    <lineage>
        <taxon>unclassified sequences</taxon>
        <taxon>metagenomes</taxon>
        <taxon>ecological metagenomes</taxon>
    </lineage>
</organism>
<sequence length="230" mass="26448">GEASEVAFEEELRAHFPEDILEPIVPGASGADIKQIVRDDRMNDCGIILYEKKETESWRNDWVEKLKCDVEAAGADIAFLVTKKLPRNVKYFVLKENVWVVQHNIAIPVISSIRYAMREVEFAKNANVDVEKRIAMGYNYLTSQQFKFIMEKIIQAWTNMKTQLDKEKRVISRTWKERETLLSSVTESTISMYGNLKAIMGNKIEDIPELELDSLEMLTEGMEVHDEAAL</sequence>
<dbReference type="InterPro" id="IPR019219">
    <property type="entry name" value="DUF2130"/>
</dbReference>
<reference evidence="1" key="1">
    <citation type="submission" date="2018-05" db="EMBL/GenBank/DDBJ databases">
        <authorList>
            <person name="Lanie J.A."/>
            <person name="Ng W.-L."/>
            <person name="Kazmierczak K.M."/>
            <person name="Andrzejewski T.M."/>
            <person name="Davidsen T.M."/>
            <person name="Wayne K.J."/>
            <person name="Tettelin H."/>
            <person name="Glass J.I."/>
            <person name="Rusch D."/>
            <person name="Podicherti R."/>
            <person name="Tsui H.-C.T."/>
            <person name="Winkler M.E."/>
        </authorList>
    </citation>
    <scope>NUCLEOTIDE SEQUENCE</scope>
</reference>
<name>A0A382NHN6_9ZZZZ</name>